<evidence type="ECO:0000313" key="10">
    <source>
        <dbReference type="EMBL" id="RPB27395.1"/>
    </source>
</evidence>
<dbReference type="Pfam" id="PF00432">
    <property type="entry name" value="Prenyltrans"/>
    <property type="match status" value="1"/>
</dbReference>
<proteinExistence type="inferred from homology"/>
<keyword evidence="4 10" id="KW-0808">Transferase</keyword>
<feature type="domain" description="Prenyltransferase alpha-alpha toroid" evidence="9">
    <location>
        <begin position="30"/>
        <end position="406"/>
    </location>
</feature>
<keyword evidence="3" id="KW-0637">Prenyltransferase</keyword>
<dbReference type="InterPro" id="IPR045089">
    <property type="entry name" value="PGGT1B-like"/>
</dbReference>
<evidence type="ECO:0000256" key="2">
    <source>
        <dbReference type="ARBA" id="ARBA00010497"/>
    </source>
</evidence>
<dbReference type="FunCoup" id="A0A3N4MDS7">
    <property type="interactions" value="4"/>
</dbReference>
<dbReference type="AlphaFoldDB" id="A0A3N4MDS7"/>
<protein>
    <submittedName>
        <fullName evidence="10">Terpenoid cyclases/Protein prenyltransferase</fullName>
    </submittedName>
</protein>
<keyword evidence="7" id="KW-0862">Zinc</keyword>
<keyword evidence="5" id="KW-0479">Metal-binding</keyword>
<comment type="cofactor">
    <cofactor evidence="1">
        <name>Zn(2+)</name>
        <dbReference type="ChEBI" id="CHEBI:29105"/>
    </cofactor>
</comment>
<feature type="region of interest" description="Disordered" evidence="8">
    <location>
        <begin position="283"/>
        <end position="304"/>
    </location>
</feature>
<sequence>MEKHSLSSSFVPSTTTTTIPTPELLGEPTLSRRKHLKFWLRSLKSALPNGYTSTDLSRLSLAFFSLSALDLLGELDTSTTPQERKDWIDWVYLCQLPTGGFRGSPATVGATETWDVANLPACYFALAGLSMLGDDLSRVNWTGLGEFLVSVQRADGGFGEWVLKGGVSGQEGDTIMGGEDMRFMYCAMAVRWIMHGGGKDGPGRHLEGVKDVDVEGCVKFIKASTTYDSGFAAFPFIEAHAGHAYCALSALSLLGRLHDGVPPARTPGILRWLVSMQVPYVPEPDLQEPDQEPSKTPSAPYTVPGQEGYLNGKLTGGFCGRINKHGDTCYSFWVGGALDVLGHAGLMDMKANRWFLLGQTQHLIGGFGKLPGVEYRPDLLHSYLGLAALSIMGEPGLKKIDSALCISVDAKERIMEMPWLKKEEGDGVERR</sequence>
<feature type="region of interest" description="Disordered" evidence="8">
    <location>
        <begin position="1"/>
        <end position="25"/>
    </location>
</feature>
<dbReference type="InParanoid" id="A0A3N4MDS7"/>
<dbReference type="GO" id="GO:0046872">
    <property type="term" value="F:metal ion binding"/>
    <property type="evidence" value="ECO:0007669"/>
    <property type="project" value="UniProtKB-KW"/>
</dbReference>
<dbReference type="GO" id="GO:0005953">
    <property type="term" value="C:CAAX-protein geranylgeranyltransferase complex"/>
    <property type="evidence" value="ECO:0007669"/>
    <property type="project" value="TreeGrafter"/>
</dbReference>
<keyword evidence="6" id="KW-0677">Repeat</keyword>
<dbReference type="EMBL" id="ML121531">
    <property type="protein sequence ID" value="RPB27395.1"/>
    <property type="molecule type" value="Genomic_DNA"/>
</dbReference>
<evidence type="ECO:0000256" key="8">
    <source>
        <dbReference type="SAM" id="MobiDB-lite"/>
    </source>
</evidence>
<dbReference type="GO" id="GO:0004662">
    <property type="term" value="F:CAAX-protein geranylgeranyltransferase activity"/>
    <property type="evidence" value="ECO:0007669"/>
    <property type="project" value="TreeGrafter"/>
</dbReference>
<name>A0A3N4MDS7_9PEZI</name>
<dbReference type="Gene3D" id="1.50.10.20">
    <property type="match status" value="1"/>
</dbReference>
<keyword evidence="11" id="KW-1185">Reference proteome</keyword>
<dbReference type="InterPro" id="IPR001330">
    <property type="entry name" value="Prenyltrans"/>
</dbReference>
<reference evidence="10 11" key="1">
    <citation type="journal article" date="2018" name="Nat. Ecol. Evol.">
        <title>Pezizomycetes genomes reveal the molecular basis of ectomycorrhizal truffle lifestyle.</title>
        <authorList>
            <person name="Murat C."/>
            <person name="Payen T."/>
            <person name="Noel B."/>
            <person name="Kuo A."/>
            <person name="Morin E."/>
            <person name="Chen J."/>
            <person name="Kohler A."/>
            <person name="Krizsan K."/>
            <person name="Balestrini R."/>
            <person name="Da Silva C."/>
            <person name="Montanini B."/>
            <person name="Hainaut M."/>
            <person name="Levati E."/>
            <person name="Barry K.W."/>
            <person name="Belfiori B."/>
            <person name="Cichocki N."/>
            <person name="Clum A."/>
            <person name="Dockter R.B."/>
            <person name="Fauchery L."/>
            <person name="Guy J."/>
            <person name="Iotti M."/>
            <person name="Le Tacon F."/>
            <person name="Lindquist E.A."/>
            <person name="Lipzen A."/>
            <person name="Malagnac F."/>
            <person name="Mello A."/>
            <person name="Molinier V."/>
            <person name="Miyauchi S."/>
            <person name="Poulain J."/>
            <person name="Riccioni C."/>
            <person name="Rubini A."/>
            <person name="Sitrit Y."/>
            <person name="Splivallo R."/>
            <person name="Traeger S."/>
            <person name="Wang M."/>
            <person name="Zifcakova L."/>
            <person name="Wipf D."/>
            <person name="Zambonelli A."/>
            <person name="Paolocci F."/>
            <person name="Nowrousian M."/>
            <person name="Ottonello S."/>
            <person name="Baldrian P."/>
            <person name="Spatafora J.W."/>
            <person name="Henrissat B."/>
            <person name="Nagy L.G."/>
            <person name="Aury J.M."/>
            <person name="Wincker P."/>
            <person name="Grigoriev I.V."/>
            <person name="Bonfante P."/>
            <person name="Martin F.M."/>
        </authorList>
    </citation>
    <scope>NUCLEOTIDE SEQUENCE [LARGE SCALE GENOMIC DNA]</scope>
    <source>
        <strain evidence="10 11">ATCC MYA-4762</strain>
    </source>
</reference>
<evidence type="ECO:0000256" key="7">
    <source>
        <dbReference type="ARBA" id="ARBA00022833"/>
    </source>
</evidence>
<accession>A0A3N4MDS7</accession>
<organism evidence="10 11">
    <name type="scientific">Terfezia boudieri ATCC MYA-4762</name>
    <dbReference type="NCBI Taxonomy" id="1051890"/>
    <lineage>
        <taxon>Eukaryota</taxon>
        <taxon>Fungi</taxon>
        <taxon>Dikarya</taxon>
        <taxon>Ascomycota</taxon>
        <taxon>Pezizomycotina</taxon>
        <taxon>Pezizomycetes</taxon>
        <taxon>Pezizales</taxon>
        <taxon>Pezizaceae</taxon>
        <taxon>Terfezia</taxon>
    </lineage>
</organism>
<dbReference type="SUPFAM" id="SSF48239">
    <property type="entry name" value="Terpenoid cyclases/Protein prenyltransferases"/>
    <property type="match status" value="1"/>
</dbReference>
<evidence type="ECO:0000256" key="4">
    <source>
        <dbReference type="ARBA" id="ARBA00022679"/>
    </source>
</evidence>
<dbReference type="STRING" id="1051890.A0A3N4MDS7"/>
<evidence type="ECO:0000313" key="11">
    <source>
        <dbReference type="Proteomes" id="UP000267821"/>
    </source>
</evidence>
<evidence type="ECO:0000259" key="9">
    <source>
        <dbReference type="Pfam" id="PF00432"/>
    </source>
</evidence>
<dbReference type="PANTHER" id="PTHR11774:SF4">
    <property type="entry name" value="GERANYLGERANYL TRANSFERASE TYPE-1 SUBUNIT BETA"/>
    <property type="match status" value="1"/>
</dbReference>
<evidence type="ECO:0000256" key="1">
    <source>
        <dbReference type="ARBA" id="ARBA00001947"/>
    </source>
</evidence>
<dbReference type="OrthoDB" id="24893at2759"/>
<dbReference type="InterPro" id="IPR008930">
    <property type="entry name" value="Terpenoid_cyclase/PrenylTrfase"/>
</dbReference>
<dbReference type="Proteomes" id="UP000267821">
    <property type="component" value="Unassembled WGS sequence"/>
</dbReference>
<dbReference type="PANTHER" id="PTHR11774">
    <property type="entry name" value="GERANYLGERANYL TRANSFERASE TYPE BETA SUBUNIT"/>
    <property type="match status" value="1"/>
</dbReference>
<comment type="similarity">
    <text evidence="2">Belongs to the protein prenyltransferase subunit beta family.</text>
</comment>
<gene>
    <name evidence="10" type="ORF">L211DRAFT_819301</name>
</gene>
<evidence type="ECO:0000256" key="5">
    <source>
        <dbReference type="ARBA" id="ARBA00022723"/>
    </source>
</evidence>
<evidence type="ECO:0000256" key="6">
    <source>
        <dbReference type="ARBA" id="ARBA00022737"/>
    </source>
</evidence>
<evidence type="ECO:0000256" key="3">
    <source>
        <dbReference type="ARBA" id="ARBA00022602"/>
    </source>
</evidence>